<dbReference type="AlphaFoldDB" id="A0A1G2DBH3"/>
<comment type="caution">
    <text evidence="1">The sequence shown here is derived from an EMBL/GenBank/DDBJ whole genome shotgun (WGS) entry which is preliminary data.</text>
</comment>
<dbReference type="EMBL" id="MHLN01000028">
    <property type="protein sequence ID" value="OGZ10974.1"/>
    <property type="molecule type" value="Genomic_DNA"/>
</dbReference>
<evidence type="ECO:0000313" key="1">
    <source>
        <dbReference type="EMBL" id="OGZ10974.1"/>
    </source>
</evidence>
<evidence type="ECO:0000313" key="2">
    <source>
        <dbReference type="Proteomes" id="UP000178099"/>
    </source>
</evidence>
<proteinExistence type="predicted"/>
<gene>
    <name evidence="1" type="ORF">A3D67_03495</name>
</gene>
<protein>
    <submittedName>
        <fullName evidence="1">Uncharacterized protein</fullName>
    </submittedName>
</protein>
<reference evidence="1 2" key="1">
    <citation type="journal article" date="2016" name="Nat. Commun.">
        <title>Thousands of microbial genomes shed light on interconnected biogeochemical processes in an aquifer system.</title>
        <authorList>
            <person name="Anantharaman K."/>
            <person name="Brown C.T."/>
            <person name="Hug L.A."/>
            <person name="Sharon I."/>
            <person name="Castelle C.J."/>
            <person name="Probst A.J."/>
            <person name="Thomas B.C."/>
            <person name="Singh A."/>
            <person name="Wilkins M.J."/>
            <person name="Karaoz U."/>
            <person name="Brodie E.L."/>
            <person name="Williams K.H."/>
            <person name="Hubbard S.S."/>
            <person name="Banfield J.F."/>
        </authorList>
    </citation>
    <scope>NUCLEOTIDE SEQUENCE [LARGE SCALE GENOMIC DNA]</scope>
</reference>
<sequence length="121" mass="13657">MSQEGAPQKEYLETGLERIPTTEEVRTVFEQLLEGKEFEEARKHEDEKGLWLWEIIVKGQDGSYSEYAYVRKGRYAPLPGKSRGIEARDTAVCVAFYDADGMPGGGETVARLEEGAWKILL</sequence>
<accession>A0A1G2DBH3</accession>
<organism evidence="1 2">
    <name type="scientific">Candidatus Lloydbacteria bacterium RIFCSPHIGHO2_02_FULL_51_22</name>
    <dbReference type="NCBI Taxonomy" id="1798663"/>
    <lineage>
        <taxon>Bacteria</taxon>
        <taxon>Candidatus Lloydiibacteriota</taxon>
    </lineage>
</organism>
<dbReference type="Proteomes" id="UP000178099">
    <property type="component" value="Unassembled WGS sequence"/>
</dbReference>
<name>A0A1G2DBH3_9BACT</name>